<proteinExistence type="predicted"/>
<feature type="region of interest" description="Disordered" evidence="1">
    <location>
        <begin position="1"/>
        <end position="40"/>
    </location>
</feature>
<evidence type="ECO:0000313" key="3">
    <source>
        <dbReference type="Proteomes" id="UP000442695"/>
    </source>
</evidence>
<dbReference type="AlphaFoldDB" id="A0A7V8EIZ2"/>
<protein>
    <submittedName>
        <fullName evidence="2">Uncharacterized protein</fullName>
    </submittedName>
</protein>
<feature type="region of interest" description="Disordered" evidence="1">
    <location>
        <begin position="73"/>
        <end position="96"/>
    </location>
</feature>
<feature type="compositionally biased region" description="Basic and acidic residues" evidence="1">
    <location>
        <begin position="85"/>
        <end position="96"/>
    </location>
</feature>
<organism evidence="2 3">
    <name type="scientific">Pseudomonas putida</name>
    <name type="common">Arthrobacter siderocapsulatus</name>
    <dbReference type="NCBI Taxonomy" id="303"/>
    <lineage>
        <taxon>Bacteria</taxon>
        <taxon>Pseudomonadati</taxon>
        <taxon>Pseudomonadota</taxon>
        <taxon>Gammaproteobacteria</taxon>
        <taxon>Pseudomonadales</taxon>
        <taxon>Pseudomonadaceae</taxon>
        <taxon>Pseudomonas</taxon>
    </lineage>
</organism>
<dbReference type="RefSeq" id="WP_156858609.1">
    <property type="nucleotide sequence ID" value="NZ_WOWR01000005.1"/>
</dbReference>
<gene>
    <name evidence="2" type="ORF">GN299_06390</name>
</gene>
<accession>A0A7V8EIZ2</accession>
<sequence length="96" mass="10581">MSTAENSHQQQQYAENTARFGAPADLKLQQDAENSARFSTPAKLQRYEQIIGAFSSMTAEERSDLAAWEVANVSGDGSKGTSDWPKWDEIIGRTAK</sequence>
<dbReference type="EMBL" id="WOWR01000005">
    <property type="protein sequence ID" value="KAF0255716.1"/>
    <property type="molecule type" value="Genomic_DNA"/>
</dbReference>
<feature type="compositionally biased region" description="Polar residues" evidence="1">
    <location>
        <begin position="1"/>
        <end position="15"/>
    </location>
</feature>
<name>A0A7V8EIZ2_PSEPU</name>
<evidence type="ECO:0000256" key="1">
    <source>
        <dbReference type="SAM" id="MobiDB-lite"/>
    </source>
</evidence>
<evidence type="ECO:0000313" key="2">
    <source>
        <dbReference type="EMBL" id="KAF0255716.1"/>
    </source>
</evidence>
<comment type="caution">
    <text evidence="2">The sequence shown here is derived from an EMBL/GenBank/DDBJ whole genome shotgun (WGS) entry which is preliminary data.</text>
</comment>
<reference evidence="2 3" key="1">
    <citation type="submission" date="2019-12" db="EMBL/GenBank/DDBJ databases">
        <authorList>
            <person name="Woiski C."/>
        </authorList>
    </citation>
    <scope>NUCLEOTIDE SEQUENCE [LARGE SCALE GENOMIC DNA]</scope>
    <source>
        <strain evidence="2 3">BOE100</strain>
    </source>
</reference>
<dbReference type="Proteomes" id="UP000442695">
    <property type="component" value="Unassembled WGS sequence"/>
</dbReference>